<comment type="caution">
    <text evidence="1">The sequence shown here is derived from an EMBL/GenBank/DDBJ whole genome shotgun (WGS) entry which is preliminary data.</text>
</comment>
<evidence type="ECO:0000313" key="2">
    <source>
        <dbReference type="Proteomes" id="UP000663864"/>
    </source>
</evidence>
<accession>A0A815T540</accession>
<dbReference type="Proteomes" id="UP000663864">
    <property type="component" value="Unassembled WGS sequence"/>
</dbReference>
<sequence>MNNNFTTLLLSLVNASSFNYTYYRYIYRAISNITTLTFAFRQDPSFWCLDDISVIQYNTSNIRNTSNLIGNGDFEKGALVNYSLCTPSDRNPTGSVYSGCAHAGNYSYYDGSYAPGDYLSQTFATIPQQQYQISFWLQNMGSAPNFINVTVIANVMSSQSTTTQQPRISSEKTFWKAFFN</sequence>
<evidence type="ECO:0000313" key="1">
    <source>
        <dbReference type="EMBL" id="CAF1498459.1"/>
    </source>
</evidence>
<dbReference type="AlphaFoldDB" id="A0A815T540"/>
<organism evidence="1 2">
    <name type="scientific">Rotaria sordida</name>
    <dbReference type="NCBI Taxonomy" id="392033"/>
    <lineage>
        <taxon>Eukaryota</taxon>
        <taxon>Metazoa</taxon>
        <taxon>Spiralia</taxon>
        <taxon>Gnathifera</taxon>
        <taxon>Rotifera</taxon>
        <taxon>Eurotatoria</taxon>
        <taxon>Bdelloidea</taxon>
        <taxon>Philodinida</taxon>
        <taxon>Philodinidae</taxon>
        <taxon>Rotaria</taxon>
    </lineage>
</organism>
<dbReference type="Gene3D" id="2.60.120.260">
    <property type="entry name" value="Galactose-binding domain-like"/>
    <property type="match status" value="1"/>
</dbReference>
<gene>
    <name evidence="1" type="ORF">ZHD862_LOCUS37333</name>
</gene>
<protein>
    <submittedName>
        <fullName evidence="1">Uncharacterized protein</fullName>
    </submittedName>
</protein>
<name>A0A815T540_9BILA</name>
<dbReference type="EMBL" id="CAJNOT010006934">
    <property type="protein sequence ID" value="CAF1498459.1"/>
    <property type="molecule type" value="Genomic_DNA"/>
</dbReference>
<reference evidence="1" key="1">
    <citation type="submission" date="2021-02" db="EMBL/GenBank/DDBJ databases">
        <authorList>
            <person name="Nowell W R."/>
        </authorList>
    </citation>
    <scope>NUCLEOTIDE SEQUENCE</scope>
</reference>
<proteinExistence type="predicted"/>